<reference evidence="3" key="1">
    <citation type="journal article" date="2022" name="bioRxiv">
        <title>Genomics of Preaxostyla Flagellates Illuminates Evolutionary Transitions and the Path Towards Mitochondrial Loss.</title>
        <authorList>
            <person name="Novak L.V.F."/>
            <person name="Treitli S.C."/>
            <person name="Pyrih J."/>
            <person name="Halakuc P."/>
            <person name="Pipaliya S.V."/>
            <person name="Vacek V."/>
            <person name="Brzon O."/>
            <person name="Soukal P."/>
            <person name="Eme L."/>
            <person name="Dacks J.B."/>
            <person name="Karnkowska A."/>
            <person name="Elias M."/>
            <person name="Hampl V."/>
        </authorList>
    </citation>
    <scope>NUCLEOTIDE SEQUENCE</scope>
    <source>
        <strain evidence="3">RCP-MX</strain>
    </source>
</reference>
<evidence type="ECO:0000259" key="2">
    <source>
        <dbReference type="PROSITE" id="PS50105"/>
    </source>
</evidence>
<dbReference type="InterPro" id="IPR013761">
    <property type="entry name" value="SAM/pointed_sf"/>
</dbReference>
<proteinExistence type="predicted"/>
<name>A0ABQ8USM0_9EUKA</name>
<dbReference type="PROSITE" id="PS50105">
    <property type="entry name" value="SAM_DOMAIN"/>
    <property type="match status" value="1"/>
</dbReference>
<dbReference type="Gene3D" id="1.10.150.50">
    <property type="entry name" value="Transcription Factor, Ets-1"/>
    <property type="match status" value="1"/>
</dbReference>
<dbReference type="SUPFAM" id="SSF47769">
    <property type="entry name" value="SAM/Pointed domain"/>
    <property type="match status" value="1"/>
</dbReference>
<feature type="compositionally biased region" description="Pro residues" evidence="1">
    <location>
        <begin position="143"/>
        <end position="163"/>
    </location>
</feature>
<accession>A0ABQ8USM0</accession>
<dbReference type="EMBL" id="JAPMOS010000005">
    <property type="protein sequence ID" value="KAJ4461828.1"/>
    <property type="molecule type" value="Genomic_DNA"/>
</dbReference>
<evidence type="ECO:0000256" key="1">
    <source>
        <dbReference type="SAM" id="MobiDB-lite"/>
    </source>
</evidence>
<gene>
    <name evidence="3" type="ORF">PAPYR_1500</name>
</gene>
<keyword evidence="4" id="KW-1185">Reference proteome</keyword>
<sequence length="722" mass="78466">MLNIQEPLQSWSTAKVVQWLSANNFSQYANEFSQQGIDGESLMILIQTRNQSADFANLVTQLGDRLKMAARIEKIIESQKNQPSTPLPPLSVVSPLPPPLPANPQPAFYPFGMPFQSNPFQLPSVSGMFQMMPPFFAPPPTANLVPPAAPRPPSPHPPSPPPISNNDSPWLVDPPPKSGDDDDPHEETPEWAEDQSEPYTLENALTLEEIERLVEPKHIRPVAVPPLPEAPLVAQRSIIPALPTQSSQSPSPTTAPTTAAPVPAPAPVVPVAPAPVATAPAPVAPVPAPVAPVPAPVAPVPAPVAPVPAPVAPAPAIPVPAPAVPVSVVPSPAVPVAPAPTSQPPAVSPERSQGRVVLAMGDLIFVQVSRPAETRVRGKGNSSALVDTRYYPPCDPGGAIYIFHNLAHIPLLVASLVEFSLEVAPRLLVVQPTPERNTRVFARWIHDLTITEHRNSDQQLVFPPRVAYQGYLYRILDVSRWVREFNTGIEAYYSTRDPEAPSFVGDVVTFQGRWKTDRQQVWQPRAEEVHTTERRGGRQDYGTLIAYNLDTKEGFVQSMTNRALVLRCRPHLDAAAGATFEQQTLPDVFISRPLLERLLSHQVVLSYVEEHQPLRYVTTAIASGHANPWDGRPWCSRLQLVSRSEVTPTKLQQTQAAFAPSDATDRFYDGLEPPNNSHSQAPSRPVKKEPTIHQAPVVHQGPVVNRPISAAVSYAALAKKAK</sequence>
<comment type="caution">
    <text evidence="3">The sequence shown here is derived from an EMBL/GenBank/DDBJ whole genome shotgun (WGS) entry which is preliminary data.</text>
</comment>
<feature type="region of interest" description="Disordered" evidence="1">
    <location>
        <begin position="669"/>
        <end position="695"/>
    </location>
</feature>
<protein>
    <recommendedName>
        <fullName evidence="2">SAM domain-containing protein</fullName>
    </recommendedName>
</protein>
<feature type="region of interest" description="Disordered" evidence="1">
    <location>
        <begin position="77"/>
        <end position="98"/>
    </location>
</feature>
<feature type="region of interest" description="Disordered" evidence="1">
    <location>
        <begin position="143"/>
        <end position="199"/>
    </location>
</feature>
<dbReference type="SMART" id="SM00454">
    <property type="entry name" value="SAM"/>
    <property type="match status" value="1"/>
</dbReference>
<feature type="domain" description="SAM" evidence="2">
    <location>
        <begin position="11"/>
        <end position="78"/>
    </location>
</feature>
<organism evidence="3 4">
    <name type="scientific">Paratrimastix pyriformis</name>
    <dbReference type="NCBI Taxonomy" id="342808"/>
    <lineage>
        <taxon>Eukaryota</taxon>
        <taxon>Metamonada</taxon>
        <taxon>Preaxostyla</taxon>
        <taxon>Paratrimastigidae</taxon>
        <taxon>Paratrimastix</taxon>
    </lineage>
</organism>
<evidence type="ECO:0000313" key="4">
    <source>
        <dbReference type="Proteomes" id="UP001141327"/>
    </source>
</evidence>
<evidence type="ECO:0000313" key="3">
    <source>
        <dbReference type="EMBL" id="KAJ4461828.1"/>
    </source>
</evidence>
<dbReference type="Proteomes" id="UP001141327">
    <property type="component" value="Unassembled WGS sequence"/>
</dbReference>
<feature type="compositionally biased region" description="Pro residues" evidence="1">
    <location>
        <begin position="85"/>
        <end position="98"/>
    </location>
</feature>
<dbReference type="InterPro" id="IPR001660">
    <property type="entry name" value="SAM"/>
</dbReference>
<dbReference type="Pfam" id="PF00536">
    <property type="entry name" value="SAM_1"/>
    <property type="match status" value="1"/>
</dbReference>
<feature type="compositionally biased region" description="Acidic residues" evidence="1">
    <location>
        <begin position="180"/>
        <end position="196"/>
    </location>
</feature>